<feature type="domain" description="PPM-type phosphatase" evidence="2">
    <location>
        <begin position="23"/>
        <end position="207"/>
    </location>
</feature>
<feature type="region of interest" description="Disordered" evidence="1">
    <location>
        <begin position="242"/>
        <end position="267"/>
    </location>
</feature>
<dbReference type="SUPFAM" id="SSF81606">
    <property type="entry name" value="PP2C-like"/>
    <property type="match status" value="1"/>
</dbReference>
<protein>
    <submittedName>
        <fullName evidence="3">Protein phosphatase 2C family protein</fullName>
    </submittedName>
</protein>
<sequence length="267" mass="29067">MYRGAGLPGSRGSGQDRWVQVGHAAAVLDGASSFGPAIVQADEYVDPLSRQLARLLQSDDRSLVDVLREAIRSVASSLQLKAGQAPSSTVLLTRVLGERFEVLVLGDSTAIVHTRTGGEIRTTDPRLSDIATDLREQYRQRLKTGAGYDGDHRAILRQLQAQELGERNTPGGYWIAEADERAASNAIVQSFALSDVDWCVLATDGAQRTIDHLGIQWGDVAGMDEPALADLLAMLHRWEAEEDPNGADLPRPKRHDDKVVVTWSPPE</sequence>
<evidence type="ECO:0000313" key="3">
    <source>
        <dbReference type="EMBL" id="MCS7476395.1"/>
    </source>
</evidence>
<proteinExistence type="predicted"/>
<dbReference type="Pfam" id="PF13672">
    <property type="entry name" value="PP2C_2"/>
    <property type="match status" value="1"/>
</dbReference>
<dbReference type="AlphaFoldDB" id="A0A9X2VGU7"/>
<evidence type="ECO:0000259" key="2">
    <source>
        <dbReference type="Pfam" id="PF13672"/>
    </source>
</evidence>
<comment type="caution">
    <text evidence="3">The sequence shown here is derived from an EMBL/GenBank/DDBJ whole genome shotgun (WGS) entry which is preliminary data.</text>
</comment>
<dbReference type="InterPro" id="IPR001932">
    <property type="entry name" value="PPM-type_phosphatase-like_dom"/>
</dbReference>
<evidence type="ECO:0000313" key="4">
    <source>
        <dbReference type="Proteomes" id="UP001141259"/>
    </source>
</evidence>
<dbReference type="EMBL" id="JANYMP010000002">
    <property type="protein sequence ID" value="MCS7476395.1"/>
    <property type="molecule type" value="Genomic_DNA"/>
</dbReference>
<feature type="compositionally biased region" description="Basic and acidic residues" evidence="1">
    <location>
        <begin position="250"/>
        <end position="259"/>
    </location>
</feature>
<reference evidence="3" key="1">
    <citation type="submission" date="2022-08" db="EMBL/GenBank/DDBJ databases">
        <authorList>
            <person name="Tistechok S."/>
            <person name="Samborskyy M."/>
            <person name="Roman I."/>
        </authorList>
    </citation>
    <scope>NUCLEOTIDE SEQUENCE</scope>
    <source>
        <strain evidence="3">DSM 103496</strain>
    </source>
</reference>
<name>A0A9X2VGU7_9PSEU</name>
<dbReference type="Proteomes" id="UP001141259">
    <property type="component" value="Unassembled WGS sequence"/>
</dbReference>
<evidence type="ECO:0000256" key="1">
    <source>
        <dbReference type="SAM" id="MobiDB-lite"/>
    </source>
</evidence>
<keyword evidence="4" id="KW-1185">Reference proteome</keyword>
<accession>A0A9X2VGU7</accession>
<organism evidence="3 4">
    <name type="scientific">Umezawaea endophytica</name>
    <dbReference type="NCBI Taxonomy" id="1654476"/>
    <lineage>
        <taxon>Bacteria</taxon>
        <taxon>Bacillati</taxon>
        <taxon>Actinomycetota</taxon>
        <taxon>Actinomycetes</taxon>
        <taxon>Pseudonocardiales</taxon>
        <taxon>Pseudonocardiaceae</taxon>
        <taxon>Umezawaea</taxon>
    </lineage>
</organism>
<dbReference type="InterPro" id="IPR036457">
    <property type="entry name" value="PPM-type-like_dom_sf"/>
</dbReference>
<dbReference type="Gene3D" id="3.60.40.10">
    <property type="entry name" value="PPM-type phosphatase domain"/>
    <property type="match status" value="1"/>
</dbReference>
<gene>
    <name evidence="3" type="ORF">NZH93_05985</name>
</gene>